<evidence type="ECO:0000313" key="4">
    <source>
        <dbReference type="Proteomes" id="UP000186594"/>
    </source>
</evidence>
<sequence length="369" mass="42761">MQRIHIPGDKDCCSGRSSTDSSETSDTAVEQQNAMENIQKGQPKGTNFKLWDTKFTTTDYGDLKRRFDFLESQIILLHGDCMEFVDTLEDLFTTQQAYTDTMTELYRPMINSSSNSAIFESERCFYGDKMCRQFQSFTTDLRQAIQPELNLIESKIIQPVERVLDMVFDVRKVMIERDQRALEQAKLRTTLQRMKSEPTGIQYEKETENLLKSLASEFECYDNILKADLPRFFRLQRALVDPLFQTLYYLQLYIYYTLSQNMAACRISRLDLEADILKTHHFQQGDAQARLDRLPLTRTRTRMGLLNRSASFIRPRNSSKERESIVSGTKSMKSMGSMRSIKLLNPLRRVKSYRKSARIGKPLVGSNVG</sequence>
<dbReference type="GO" id="GO:0006897">
    <property type="term" value="P:endocytosis"/>
    <property type="evidence" value="ECO:0007669"/>
    <property type="project" value="InterPro"/>
</dbReference>
<comment type="caution">
    <text evidence="3">The sequence shown here is derived from an EMBL/GenBank/DDBJ whole genome shotgun (WGS) entry which is preliminary data.</text>
</comment>
<dbReference type="Pfam" id="PF03114">
    <property type="entry name" value="BAR"/>
    <property type="match status" value="1"/>
</dbReference>
<reference evidence="3 4" key="1">
    <citation type="submission" date="2016-04" db="EMBL/GenBank/DDBJ databases">
        <title>Evolutionary innovation and constraint leading to complex multicellularity in the Ascomycota.</title>
        <authorList>
            <person name="Cisse O."/>
            <person name="Nguyen A."/>
            <person name="Hewitt D.A."/>
            <person name="Jedd G."/>
            <person name="Stajich J.E."/>
        </authorList>
    </citation>
    <scope>NUCLEOTIDE SEQUENCE [LARGE SCALE GENOMIC DNA]</scope>
    <source>
        <strain evidence="3 4">DAH-3</strain>
    </source>
</reference>
<keyword evidence="4" id="KW-1185">Reference proteome</keyword>
<dbReference type="STRING" id="1198029.A0A1U7LKX5"/>
<dbReference type="GO" id="GO:0031097">
    <property type="term" value="C:medial cortex"/>
    <property type="evidence" value="ECO:0007669"/>
    <property type="project" value="TreeGrafter"/>
</dbReference>
<organism evidence="3 4">
    <name type="scientific">Neolecta irregularis (strain DAH-3)</name>
    <dbReference type="NCBI Taxonomy" id="1198029"/>
    <lineage>
        <taxon>Eukaryota</taxon>
        <taxon>Fungi</taxon>
        <taxon>Dikarya</taxon>
        <taxon>Ascomycota</taxon>
        <taxon>Taphrinomycotina</taxon>
        <taxon>Neolectales</taxon>
        <taxon>Neolectaceae</taxon>
        <taxon>Neolecta</taxon>
    </lineage>
</organism>
<feature type="region of interest" description="Disordered" evidence="1">
    <location>
        <begin position="1"/>
        <end position="29"/>
    </location>
</feature>
<dbReference type="PANTHER" id="PTHR47174">
    <property type="entry name" value="BRIDGING INTEGRATOR 3"/>
    <property type="match status" value="1"/>
</dbReference>
<dbReference type="Gene3D" id="1.20.1270.60">
    <property type="entry name" value="Arfaptin homology (AH) domain/BAR domain"/>
    <property type="match status" value="1"/>
</dbReference>
<feature type="domain" description="BAR" evidence="2">
    <location>
        <begin position="58"/>
        <end position="267"/>
    </location>
</feature>
<dbReference type="Proteomes" id="UP000186594">
    <property type="component" value="Unassembled WGS sequence"/>
</dbReference>
<dbReference type="GO" id="GO:0030479">
    <property type="term" value="C:actin cortical patch"/>
    <property type="evidence" value="ECO:0007669"/>
    <property type="project" value="TreeGrafter"/>
</dbReference>
<evidence type="ECO:0000256" key="1">
    <source>
        <dbReference type="SAM" id="MobiDB-lite"/>
    </source>
</evidence>
<dbReference type="InterPro" id="IPR046982">
    <property type="entry name" value="BIN3/RVS161-like"/>
</dbReference>
<proteinExistence type="predicted"/>
<evidence type="ECO:0000259" key="2">
    <source>
        <dbReference type="Pfam" id="PF03114"/>
    </source>
</evidence>
<dbReference type="AlphaFoldDB" id="A0A1U7LKX5"/>
<dbReference type="PANTHER" id="PTHR47174:SF1">
    <property type="entry name" value="REDUCED VIABILITY UPON STARVATION PROTEIN 167"/>
    <property type="match status" value="1"/>
</dbReference>
<feature type="compositionally biased region" description="Low complexity" evidence="1">
    <location>
        <begin position="17"/>
        <end position="27"/>
    </location>
</feature>
<gene>
    <name evidence="3" type="ORF">NEOLI_001302</name>
</gene>
<dbReference type="GO" id="GO:0008289">
    <property type="term" value="F:lipid binding"/>
    <property type="evidence" value="ECO:0007669"/>
    <property type="project" value="TreeGrafter"/>
</dbReference>
<dbReference type="GO" id="GO:1990528">
    <property type="term" value="C:Rvs161p-Rvs167p complex"/>
    <property type="evidence" value="ECO:0007669"/>
    <property type="project" value="TreeGrafter"/>
</dbReference>
<dbReference type="EMBL" id="LXFE01002180">
    <property type="protein sequence ID" value="OLL23192.1"/>
    <property type="molecule type" value="Genomic_DNA"/>
</dbReference>
<evidence type="ECO:0000313" key="3">
    <source>
        <dbReference type="EMBL" id="OLL23192.1"/>
    </source>
</evidence>
<accession>A0A1U7LKX5</accession>
<dbReference type="InterPro" id="IPR027267">
    <property type="entry name" value="AH/BAR_dom_sf"/>
</dbReference>
<feature type="compositionally biased region" description="Basic and acidic residues" evidence="1">
    <location>
        <begin position="1"/>
        <end position="13"/>
    </location>
</feature>
<dbReference type="InterPro" id="IPR004148">
    <property type="entry name" value="BAR_dom"/>
</dbReference>
<dbReference type="GO" id="GO:0097320">
    <property type="term" value="P:plasma membrane tubulation"/>
    <property type="evidence" value="ECO:0007669"/>
    <property type="project" value="TreeGrafter"/>
</dbReference>
<dbReference type="OrthoDB" id="2159336at2759"/>
<dbReference type="GO" id="GO:0051666">
    <property type="term" value="P:actin cortical patch localization"/>
    <property type="evidence" value="ECO:0007669"/>
    <property type="project" value="InterPro"/>
</dbReference>
<dbReference type="SUPFAM" id="SSF103657">
    <property type="entry name" value="BAR/IMD domain-like"/>
    <property type="match status" value="1"/>
</dbReference>
<dbReference type="GO" id="GO:0043332">
    <property type="term" value="C:mating projection tip"/>
    <property type="evidence" value="ECO:0007669"/>
    <property type="project" value="TreeGrafter"/>
</dbReference>
<name>A0A1U7LKX5_NEOID</name>
<protein>
    <submittedName>
        <fullName evidence="3">Protein hob1</fullName>
    </submittedName>
</protein>